<dbReference type="Pfam" id="PF00903">
    <property type="entry name" value="Glyoxalase"/>
    <property type="match status" value="1"/>
</dbReference>
<dbReference type="InterPro" id="IPR004360">
    <property type="entry name" value="Glyas_Fos-R_dOase_dom"/>
</dbReference>
<protein>
    <submittedName>
        <fullName evidence="2">Extradiol dioxygenase</fullName>
    </submittedName>
</protein>
<keyword evidence="2" id="KW-0560">Oxidoreductase</keyword>
<dbReference type="Gene3D" id="3.10.180.10">
    <property type="entry name" value="2,3-Dihydroxybiphenyl 1,2-Dioxygenase, domain 1"/>
    <property type="match status" value="1"/>
</dbReference>
<evidence type="ECO:0000313" key="3">
    <source>
        <dbReference type="Proteomes" id="UP000281985"/>
    </source>
</evidence>
<feature type="domain" description="Glyoxalase/fosfomycin resistance/dioxygenase" evidence="1">
    <location>
        <begin position="7"/>
        <end position="127"/>
    </location>
</feature>
<proteinExistence type="predicted"/>
<organism evidence="2 3">
    <name type="scientific">Dokdonia sinensis</name>
    <dbReference type="NCBI Taxonomy" id="2479847"/>
    <lineage>
        <taxon>Bacteria</taxon>
        <taxon>Pseudomonadati</taxon>
        <taxon>Bacteroidota</taxon>
        <taxon>Flavobacteriia</taxon>
        <taxon>Flavobacteriales</taxon>
        <taxon>Flavobacteriaceae</taxon>
        <taxon>Dokdonia</taxon>
    </lineage>
</organism>
<reference evidence="2 3" key="1">
    <citation type="submission" date="2018-10" db="EMBL/GenBank/DDBJ databases">
        <title>Dokdonia luteus sp. nov., isolated from sea water.</title>
        <authorList>
            <person name="Zhou L.Y."/>
            <person name="Du Z.J."/>
        </authorList>
    </citation>
    <scope>NUCLEOTIDE SEQUENCE [LARGE SCALE GENOMIC DNA]</scope>
    <source>
        <strain evidence="2 3">SH27</strain>
    </source>
</reference>
<dbReference type="Proteomes" id="UP000281985">
    <property type="component" value="Unassembled WGS sequence"/>
</dbReference>
<dbReference type="SUPFAM" id="SSF54593">
    <property type="entry name" value="Glyoxalase/Bleomycin resistance protein/Dihydroxybiphenyl dioxygenase"/>
    <property type="match status" value="1"/>
</dbReference>
<evidence type="ECO:0000313" key="2">
    <source>
        <dbReference type="EMBL" id="RMB56069.1"/>
    </source>
</evidence>
<gene>
    <name evidence="2" type="ORF">EAX61_16080</name>
</gene>
<dbReference type="GO" id="GO:0051213">
    <property type="term" value="F:dioxygenase activity"/>
    <property type="evidence" value="ECO:0007669"/>
    <property type="project" value="UniProtKB-KW"/>
</dbReference>
<dbReference type="RefSeq" id="WP_121918736.1">
    <property type="nucleotide sequence ID" value="NZ_REFV01000025.1"/>
</dbReference>
<dbReference type="PANTHER" id="PTHR36503">
    <property type="entry name" value="BLR2520 PROTEIN"/>
    <property type="match status" value="1"/>
</dbReference>
<dbReference type="OrthoDB" id="9798430at2"/>
<dbReference type="AlphaFoldDB" id="A0A3M0G4H8"/>
<dbReference type="EMBL" id="REFV01000025">
    <property type="protein sequence ID" value="RMB56069.1"/>
    <property type="molecule type" value="Genomic_DNA"/>
</dbReference>
<name>A0A3M0G4H8_9FLAO</name>
<dbReference type="InterPro" id="IPR029068">
    <property type="entry name" value="Glyas_Bleomycin-R_OHBP_Dase"/>
</dbReference>
<dbReference type="PANTHER" id="PTHR36503:SF2">
    <property type="entry name" value="BLR2408 PROTEIN"/>
    <property type="match status" value="1"/>
</dbReference>
<accession>A0A3M0G4H8</accession>
<keyword evidence="2" id="KW-0223">Dioxygenase</keyword>
<sequence length="140" mass="16400">MTTKQFWFNLPVKDVAKATEFYRALRFRESEMHPSNNHMARFFIGEQKVGMMLFPDATFEEYTSHKVTDTNLSSEVLLNIDAQSREEVHDYAEVAKKAGGTVYLEPQLLQGWMYTCGFSDLDGHRWNVLYMDMENMPKRN</sequence>
<comment type="caution">
    <text evidence="2">The sequence shown here is derived from an EMBL/GenBank/DDBJ whole genome shotgun (WGS) entry which is preliminary data.</text>
</comment>
<keyword evidence="3" id="KW-1185">Reference proteome</keyword>
<evidence type="ECO:0000259" key="1">
    <source>
        <dbReference type="Pfam" id="PF00903"/>
    </source>
</evidence>